<organism evidence="5 6">
    <name type="scientific">Vibrio alfacsensis</name>
    <dbReference type="NCBI Taxonomy" id="1074311"/>
    <lineage>
        <taxon>Bacteria</taxon>
        <taxon>Pseudomonadati</taxon>
        <taxon>Pseudomonadota</taxon>
        <taxon>Gammaproteobacteria</taxon>
        <taxon>Vibrionales</taxon>
        <taxon>Vibrionaceae</taxon>
        <taxon>Vibrio</taxon>
    </lineage>
</organism>
<keyword evidence="2 3" id="KW-0732">Signal</keyword>
<sequence length="551" mass="62535">MMKKLLFSSLLSMAMFSNAGQAADQISMPNLKVLAESSNGWVKNFNPWIGGRTNFVYEPLVIFDPYHSEVEHMWLAESYETAADMKSITVKLRQNVKWSDGEAFNADDVIFSYLYPKQHPAIDIAGNASRIESAIKIDDYTVKVTLKDANAFGKYEALGEGVLIVPEHIWSHVTSPAQEINAEPVGTGPFTQIERFTPQVYVQCKNPHYWNAELAINCLEFPQYSSNDAALEMLMKGSVDWAGIFIPDIEHTYTKTSDNNHYWFPSNDGVRLAFNFETTNENARKAFSEVNFRKAVSLAMDREAMMYIGSYGYVEGDNPATNLPKGLWGWRDEQADNTWSQYYQYDLKKAKAYLEQGGFKDTDGDGYVNNPDGSKFSFRIQVPSGWSDWINNASIVVEGLRFIGVDATIVTPEVNAYATNWMQNNFEAGLVSGGLQPSIWAFYSYTMHSKYAQTGLWWSTSMHNYRNAEIDSLIDTLAVTDEKTKQRQLISQIEQHYADNVVQIPLYYNAVWYQYNDSRFTGWANKDNQITNPAPFAGAARLVHLMHIKPK</sequence>
<evidence type="ECO:0000313" key="6">
    <source>
        <dbReference type="Proteomes" id="UP000262832"/>
    </source>
</evidence>
<dbReference type="EMBL" id="CP032094">
    <property type="protein sequence ID" value="AXY03602.1"/>
    <property type="molecule type" value="Genomic_DNA"/>
</dbReference>
<reference evidence="5 6" key="1">
    <citation type="submission" date="2018-08" db="EMBL/GenBank/DDBJ databases">
        <title>Genomic taxonomy of the Vibrionaceae family.</title>
        <authorList>
            <person name="Gomez-Gil B."/>
            <person name="Tanaka M."/>
            <person name="Sawabe T."/>
            <person name="Enciso-Ibarra K."/>
        </authorList>
    </citation>
    <scope>NUCLEOTIDE SEQUENCE [LARGE SCALE GENOMIC DNA]</scope>
    <source>
        <strain evidence="5 6">CAIM 1831</strain>
    </source>
</reference>
<feature type="chain" id="PRO_5046220383" evidence="3">
    <location>
        <begin position="23"/>
        <end position="551"/>
    </location>
</feature>
<comment type="similarity">
    <text evidence="1">Belongs to the bacterial solute-binding protein 5 family.</text>
</comment>
<dbReference type="Gene3D" id="3.90.76.10">
    <property type="entry name" value="Dipeptide-binding Protein, Domain 1"/>
    <property type="match status" value="1"/>
</dbReference>
<dbReference type="Gene3D" id="3.10.105.10">
    <property type="entry name" value="Dipeptide-binding Protein, Domain 3"/>
    <property type="match status" value="1"/>
</dbReference>
<keyword evidence="6" id="KW-1185">Reference proteome</keyword>
<dbReference type="Gene3D" id="3.40.190.10">
    <property type="entry name" value="Periplasmic binding protein-like II"/>
    <property type="match status" value="1"/>
</dbReference>
<evidence type="ECO:0000256" key="1">
    <source>
        <dbReference type="ARBA" id="ARBA00005695"/>
    </source>
</evidence>
<name>A0ABM6Z024_9VIBR</name>
<dbReference type="PANTHER" id="PTHR30290:SF38">
    <property type="entry name" value="D,D-DIPEPTIDE-BINDING PERIPLASMIC PROTEIN DDPA-RELATED"/>
    <property type="match status" value="1"/>
</dbReference>
<dbReference type="PIRSF" id="PIRSF002741">
    <property type="entry name" value="MppA"/>
    <property type="match status" value="1"/>
</dbReference>
<dbReference type="CDD" id="cd08509">
    <property type="entry name" value="PBP2_TmCBP_oligosaccharides_like"/>
    <property type="match status" value="1"/>
</dbReference>
<dbReference type="PANTHER" id="PTHR30290">
    <property type="entry name" value="PERIPLASMIC BINDING COMPONENT OF ABC TRANSPORTER"/>
    <property type="match status" value="1"/>
</dbReference>
<evidence type="ECO:0000259" key="4">
    <source>
        <dbReference type="Pfam" id="PF00496"/>
    </source>
</evidence>
<evidence type="ECO:0000256" key="3">
    <source>
        <dbReference type="SAM" id="SignalP"/>
    </source>
</evidence>
<proteinExistence type="inferred from homology"/>
<dbReference type="Pfam" id="PF00496">
    <property type="entry name" value="SBP_bac_5"/>
    <property type="match status" value="1"/>
</dbReference>
<feature type="domain" description="Solute-binding protein family 5" evidence="4">
    <location>
        <begin position="73"/>
        <end position="436"/>
    </location>
</feature>
<evidence type="ECO:0000313" key="5">
    <source>
        <dbReference type="EMBL" id="AXY03602.1"/>
    </source>
</evidence>
<gene>
    <name evidence="5" type="ORF">D1115_15810</name>
</gene>
<dbReference type="Proteomes" id="UP000262832">
    <property type="component" value="Chromosome II"/>
</dbReference>
<dbReference type="SUPFAM" id="SSF53850">
    <property type="entry name" value="Periplasmic binding protein-like II"/>
    <property type="match status" value="1"/>
</dbReference>
<protein>
    <submittedName>
        <fullName evidence="5">ABC transporter substrate-binding protein</fullName>
    </submittedName>
</protein>
<evidence type="ECO:0000256" key="2">
    <source>
        <dbReference type="ARBA" id="ARBA00022729"/>
    </source>
</evidence>
<dbReference type="InterPro" id="IPR000914">
    <property type="entry name" value="SBP_5_dom"/>
</dbReference>
<dbReference type="InterPro" id="IPR030678">
    <property type="entry name" value="Peptide/Ni-bd"/>
</dbReference>
<feature type="signal peptide" evidence="3">
    <location>
        <begin position="1"/>
        <end position="22"/>
    </location>
</feature>
<dbReference type="InterPro" id="IPR039424">
    <property type="entry name" value="SBP_5"/>
</dbReference>
<accession>A0ABM6Z024</accession>